<evidence type="ECO:0000313" key="7">
    <source>
        <dbReference type="Proteomes" id="UP000608420"/>
    </source>
</evidence>
<sequence>MEEVDMSDKKKLMLFSHVSNIRNITGAEKLLLFLARTFSSYFDCTIVAPHEGRLTQLATDAGIRTIIREFPLLYGMFTPYEGLPRDVEAYALSPECKEAIALLEAERPDYVFVNTCVNVIPAVAAKSLAIPVIWHITEVIFADAYLQHAIHTIDRYSDLIICISTSAMSPFRSYLAESKLALFYPSWNHEEFRPAEWQSFRQQKRKKWGVPEHAKLIGYISSFLTPEKGADHFIKAATIIGAGHPEARFVIIGGEINKGFARKLRRLVTYSAMKQRFIFVDHELNIEAAYCAMDIVVIPGLVREGFGLTALEALIFGKPVVAYASGGLEEILMAVGSGRYLVPTGNMGELAAKVRELLDNPGVAEQVGRDNHHGAMARFGAGAYGERVQQIVRQIQGLTGKLVHLPMPPAPFATPPRDIPAAMAQDEASASQSPVKSSRHRRRHRSGRRKRVKGRGLLLLRRKTVKRSSLRGKRRRSSRRRKGR</sequence>
<evidence type="ECO:0000313" key="6">
    <source>
        <dbReference type="EMBL" id="GGF89794.1"/>
    </source>
</evidence>
<evidence type="ECO:0000259" key="5">
    <source>
        <dbReference type="Pfam" id="PF00534"/>
    </source>
</evidence>
<comment type="caution">
    <text evidence="6">The sequence shown here is derived from an EMBL/GenBank/DDBJ whole genome shotgun (WGS) entry which is preliminary data.</text>
</comment>
<dbReference type="Proteomes" id="UP000608420">
    <property type="component" value="Unassembled WGS sequence"/>
</dbReference>
<gene>
    <name evidence="6" type="ORF">GCM10010913_09000</name>
</gene>
<organism evidence="6 7">
    <name type="scientific">Paenibacillus aceti</name>
    <dbReference type="NCBI Taxonomy" id="1820010"/>
    <lineage>
        <taxon>Bacteria</taxon>
        <taxon>Bacillati</taxon>
        <taxon>Bacillota</taxon>
        <taxon>Bacilli</taxon>
        <taxon>Bacillales</taxon>
        <taxon>Paenibacillaceae</taxon>
        <taxon>Paenibacillus</taxon>
    </lineage>
</organism>
<evidence type="ECO:0000256" key="2">
    <source>
        <dbReference type="ARBA" id="ARBA00022676"/>
    </source>
</evidence>
<dbReference type="Pfam" id="PF00534">
    <property type="entry name" value="Glycos_transf_1"/>
    <property type="match status" value="1"/>
</dbReference>
<evidence type="ECO:0000256" key="3">
    <source>
        <dbReference type="ARBA" id="ARBA00022679"/>
    </source>
</evidence>
<accession>A0ABQ1VQT1</accession>
<keyword evidence="7" id="KW-1185">Reference proteome</keyword>
<feature type="region of interest" description="Disordered" evidence="4">
    <location>
        <begin position="423"/>
        <end position="484"/>
    </location>
</feature>
<dbReference type="InterPro" id="IPR001296">
    <property type="entry name" value="Glyco_trans_1"/>
</dbReference>
<dbReference type="PANTHER" id="PTHR12526">
    <property type="entry name" value="GLYCOSYLTRANSFERASE"/>
    <property type="match status" value="1"/>
</dbReference>
<dbReference type="PANTHER" id="PTHR12526:SF640">
    <property type="entry name" value="COLANIC ACID BIOSYNTHESIS GLYCOSYLTRANSFERASE WCAL-RELATED"/>
    <property type="match status" value="1"/>
</dbReference>
<dbReference type="Gene3D" id="3.40.50.2000">
    <property type="entry name" value="Glycogen Phosphorylase B"/>
    <property type="match status" value="2"/>
</dbReference>
<evidence type="ECO:0000256" key="1">
    <source>
        <dbReference type="ARBA" id="ARBA00009481"/>
    </source>
</evidence>
<feature type="domain" description="Glycosyl transferase family 1" evidence="5">
    <location>
        <begin position="201"/>
        <end position="368"/>
    </location>
</feature>
<dbReference type="CDD" id="cd03801">
    <property type="entry name" value="GT4_PimA-like"/>
    <property type="match status" value="1"/>
</dbReference>
<protein>
    <recommendedName>
        <fullName evidence="5">Glycosyl transferase family 1 domain-containing protein</fullName>
    </recommendedName>
</protein>
<evidence type="ECO:0000256" key="4">
    <source>
        <dbReference type="SAM" id="MobiDB-lite"/>
    </source>
</evidence>
<feature type="compositionally biased region" description="Basic residues" evidence="4">
    <location>
        <begin position="437"/>
        <end position="484"/>
    </location>
</feature>
<keyword evidence="2" id="KW-0328">Glycosyltransferase</keyword>
<dbReference type="SUPFAM" id="SSF53756">
    <property type="entry name" value="UDP-Glycosyltransferase/glycogen phosphorylase"/>
    <property type="match status" value="1"/>
</dbReference>
<proteinExistence type="inferred from homology"/>
<name>A0ABQ1VQT1_9BACL</name>
<keyword evidence="3" id="KW-0808">Transferase</keyword>
<comment type="similarity">
    <text evidence="1">Belongs to the glycosyltransferase group 1 family. Glycosyltransferase 4 subfamily.</text>
</comment>
<reference evidence="7" key="1">
    <citation type="journal article" date="2019" name="Int. J. Syst. Evol. Microbiol.">
        <title>The Global Catalogue of Microorganisms (GCM) 10K type strain sequencing project: providing services to taxonomists for standard genome sequencing and annotation.</title>
        <authorList>
            <consortium name="The Broad Institute Genomics Platform"/>
            <consortium name="The Broad Institute Genome Sequencing Center for Infectious Disease"/>
            <person name="Wu L."/>
            <person name="Ma J."/>
        </authorList>
    </citation>
    <scope>NUCLEOTIDE SEQUENCE [LARGE SCALE GENOMIC DNA]</scope>
    <source>
        <strain evidence="7">CGMCC 1.15420</strain>
    </source>
</reference>
<dbReference type="EMBL" id="BMIW01000004">
    <property type="protein sequence ID" value="GGF89794.1"/>
    <property type="molecule type" value="Genomic_DNA"/>
</dbReference>